<keyword evidence="2" id="KW-1185">Reference proteome</keyword>
<proteinExistence type="predicted"/>
<dbReference type="AlphaFoldDB" id="A0A1I3N918"/>
<name>A0A1I3N918_9ACTN</name>
<gene>
    <name evidence="1" type="ORF">SAMN05216561_11754</name>
</gene>
<sequence length="37" mass="3980">MKQDHRAVVIGLVPVLTVLTRPALNRRSEAQLDGPAG</sequence>
<accession>A0A1I3N918</accession>
<organism evidence="1 2">
    <name type="scientific">Nocardioides psychrotolerans</name>
    <dbReference type="NCBI Taxonomy" id="1005945"/>
    <lineage>
        <taxon>Bacteria</taxon>
        <taxon>Bacillati</taxon>
        <taxon>Actinomycetota</taxon>
        <taxon>Actinomycetes</taxon>
        <taxon>Propionibacteriales</taxon>
        <taxon>Nocardioidaceae</taxon>
        <taxon>Nocardioides</taxon>
    </lineage>
</organism>
<dbReference type="EMBL" id="FOQG01000017">
    <property type="protein sequence ID" value="SFJ05677.1"/>
    <property type="molecule type" value="Genomic_DNA"/>
</dbReference>
<protein>
    <submittedName>
        <fullName evidence="1">Uncharacterized protein</fullName>
    </submittedName>
</protein>
<evidence type="ECO:0000313" key="1">
    <source>
        <dbReference type="EMBL" id="SFJ05677.1"/>
    </source>
</evidence>
<dbReference type="Proteomes" id="UP000198649">
    <property type="component" value="Unassembled WGS sequence"/>
</dbReference>
<reference evidence="1 2" key="1">
    <citation type="submission" date="2016-10" db="EMBL/GenBank/DDBJ databases">
        <authorList>
            <person name="de Groot N.N."/>
        </authorList>
    </citation>
    <scope>NUCLEOTIDE SEQUENCE [LARGE SCALE GENOMIC DNA]</scope>
    <source>
        <strain evidence="1 2">CGMCC 1.11156</strain>
    </source>
</reference>
<evidence type="ECO:0000313" key="2">
    <source>
        <dbReference type="Proteomes" id="UP000198649"/>
    </source>
</evidence>